<dbReference type="PROSITE" id="PS51063">
    <property type="entry name" value="HTH_CRP_2"/>
    <property type="match status" value="1"/>
</dbReference>
<dbReference type="EMBL" id="JBHULC010000008">
    <property type="protein sequence ID" value="MFD2520973.1"/>
    <property type="molecule type" value="Genomic_DNA"/>
</dbReference>
<protein>
    <submittedName>
        <fullName evidence="5">Crp/Fnr family transcriptional regulator</fullName>
    </submittedName>
</protein>
<evidence type="ECO:0000256" key="2">
    <source>
        <dbReference type="ARBA" id="ARBA00023125"/>
    </source>
</evidence>
<dbReference type="Proteomes" id="UP001597510">
    <property type="component" value="Unassembled WGS sequence"/>
</dbReference>
<keyword evidence="2" id="KW-0238">DNA-binding</keyword>
<evidence type="ECO:0000259" key="4">
    <source>
        <dbReference type="PROSITE" id="PS51063"/>
    </source>
</evidence>
<comment type="caution">
    <text evidence="5">The sequence shown here is derived from an EMBL/GenBank/DDBJ whole genome shotgun (WGS) entry which is preliminary data.</text>
</comment>
<evidence type="ECO:0000313" key="6">
    <source>
        <dbReference type="Proteomes" id="UP001597510"/>
    </source>
</evidence>
<evidence type="ECO:0000313" key="5">
    <source>
        <dbReference type="EMBL" id="MFD2520973.1"/>
    </source>
</evidence>
<dbReference type="InterPro" id="IPR036388">
    <property type="entry name" value="WH-like_DNA-bd_sf"/>
</dbReference>
<proteinExistence type="predicted"/>
<feature type="domain" description="HTH crp-type" evidence="4">
    <location>
        <begin position="144"/>
        <end position="213"/>
    </location>
</feature>
<dbReference type="InterPro" id="IPR012318">
    <property type="entry name" value="HTH_CRP"/>
</dbReference>
<dbReference type="Pfam" id="PF13545">
    <property type="entry name" value="HTH_Crp_2"/>
    <property type="match status" value="1"/>
</dbReference>
<dbReference type="Gene3D" id="2.60.120.10">
    <property type="entry name" value="Jelly Rolls"/>
    <property type="match status" value="1"/>
</dbReference>
<dbReference type="InterPro" id="IPR018490">
    <property type="entry name" value="cNMP-bd_dom_sf"/>
</dbReference>
<dbReference type="SMART" id="SM00419">
    <property type="entry name" value="HTH_CRP"/>
    <property type="match status" value="1"/>
</dbReference>
<dbReference type="SUPFAM" id="SSF51206">
    <property type="entry name" value="cAMP-binding domain-like"/>
    <property type="match status" value="1"/>
</dbReference>
<dbReference type="InterPro" id="IPR036390">
    <property type="entry name" value="WH_DNA-bd_sf"/>
</dbReference>
<reference evidence="6" key="1">
    <citation type="journal article" date="2019" name="Int. J. Syst. Evol. Microbiol.">
        <title>The Global Catalogue of Microorganisms (GCM) 10K type strain sequencing project: providing services to taxonomists for standard genome sequencing and annotation.</title>
        <authorList>
            <consortium name="The Broad Institute Genomics Platform"/>
            <consortium name="The Broad Institute Genome Sequencing Center for Infectious Disease"/>
            <person name="Wu L."/>
            <person name="Ma J."/>
        </authorList>
    </citation>
    <scope>NUCLEOTIDE SEQUENCE [LARGE SCALE GENOMIC DNA]</scope>
    <source>
        <strain evidence="6">KCTC 52344</strain>
    </source>
</reference>
<accession>A0ABW5J5B8</accession>
<name>A0ABW5J5B8_9BACT</name>
<dbReference type="PANTHER" id="PTHR24567">
    <property type="entry name" value="CRP FAMILY TRANSCRIPTIONAL REGULATORY PROTEIN"/>
    <property type="match status" value="1"/>
</dbReference>
<dbReference type="InterPro" id="IPR014710">
    <property type="entry name" value="RmlC-like_jellyroll"/>
</dbReference>
<evidence type="ECO:0000256" key="3">
    <source>
        <dbReference type="ARBA" id="ARBA00023163"/>
    </source>
</evidence>
<organism evidence="5 6">
    <name type="scientific">Emticicia soli</name>
    <dbReference type="NCBI Taxonomy" id="2027878"/>
    <lineage>
        <taxon>Bacteria</taxon>
        <taxon>Pseudomonadati</taxon>
        <taxon>Bacteroidota</taxon>
        <taxon>Cytophagia</taxon>
        <taxon>Cytophagales</taxon>
        <taxon>Leadbetterellaceae</taxon>
        <taxon>Emticicia</taxon>
    </lineage>
</organism>
<dbReference type="InterPro" id="IPR050397">
    <property type="entry name" value="Env_Response_Regulators"/>
</dbReference>
<keyword evidence="1" id="KW-0805">Transcription regulation</keyword>
<sequence length="213" mass="24479">MKPDIVLLQENFTGIFEFELLQELAQIGTLLNVDEGHILMNVGSYIKSVPIILKGSIKILRPDTEGREALLYYLGGMDSCAMSLTCCLGHRQSEIQAVAEEKTTLISVPIEKVEEWMTKYNSWKQFVFMTYQRRFEDLLNTIDQIAFHKLDDRLLMLLKRKAKACNCKVFVITHEELASELATSREVVSRLLKQLEKIGKVKLSRNKIELLLK</sequence>
<dbReference type="PANTHER" id="PTHR24567:SF26">
    <property type="entry name" value="REGULATORY PROTEIN YEIL"/>
    <property type="match status" value="1"/>
</dbReference>
<evidence type="ECO:0000256" key="1">
    <source>
        <dbReference type="ARBA" id="ARBA00023015"/>
    </source>
</evidence>
<keyword evidence="3" id="KW-0804">Transcription</keyword>
<dbReference type="SUPFAM" id="SSF46785">
    <property type="entry name" value="Winged helix' DNA-binding domain"/>
    <property type="match status" value="1"/>
</dbReference>
<dbReference type="Gene3D" id="1.10.10.10">
    <property type="entry name" value="Winged helix-like DNA-binding domain superfamily/Winged helix DNA-binding domain"/>
    <property type="match status" value="1"/>
</dbReference>
<keyword evidence="6" id="KW-1185">Reference proteome</keyword>
<dbReference type="RefSeq" id="WP_340235026.1">
    <property type="nucleotide sequence ID" value="NZ_JBBEWC010000003.1"/>
</dbReference>
<gene>
    <name evidence="5" type="ORF">ACFSR2_08770</name>
</gene>